<reference evidence="1 2" key="1">
    <citation type="journal article" date="2018" name="Nat. Ecol. Evol.">
        <title>Shark genomes provide insights into elasmobranch evolution and the origin of vertebrates.</title>
        <authorList>
            <person name="Hara Y"/>
            <person name="Yamaguchi K"/>
            <person name="Onimaru K"/>
            <person name="Kadota M"/>
            <person name="Koyanagi M"/>
            <person name="Keeley SD"/>
            <person name="Tatsumi K"/>
            <person name="Tanaka K"/>
            <person name="Motone F"/>
            <person name="Kageyama Y"/>
            <person name="Nozu R"/>
            <person name="Adachi N"/>
            <person name="Nishimura O"/>
            <person name="Nakagawa R"/>
            <person name="Tanegashima C"/>
            <person name="Kiyatake I"/>
            <person name="Matsumoto R"/>
            <person name="Murakumo K"/>
            <person name="Nishida K"/>
            <person name="Terakita A"/>
            <person name="Kuratani S"/>
            <person name="Sato K"/>
            <person name="Hyodo S Kuraku.S."/>
        </authorList>
    </citation>
    <scope>NUCLEOTIDE SEQUENCE [LARGE SCALE GENOMIC DNA]</scope>
</reference>
<organism evidence="1 2">
    <name type="scientific">Chiloscyllium punctatum</name>
    <name type="common">Brownbanded bambooshark</name>
    <name type="synonym">Hemiscyllium punctatum</name>
    <dbReference type="NCBI Taxonomy" id="137246"/>
    <lineage>
        <taxon>Eukaryota</taxon>
        <taxon>Metazoa</taxon>
        <taxon>Chordata</taxon>
        <taxon>Craniata</taxon>
        <taxon>Vertebrata</taxon>
        <taxon>Chondrichthyes</taxon>
        <taxon>Elasmobranchii</taxon>
        <taxon>Galeomorphii</taxon>
        <taxon>Galeoidea</taxon>
        <taxon>Orectolobiformes</taxon>
        <taxon>Hemiscylliidae</taxon>
        <taxon>Chiloscyllium</taxon>
    </lineage>
</organism>
<gene>
    <name evidence="1" type="ORF">chiPu_0031795</name>
</gene>
<protein>
    <submittedName>
        <fullName evidence="1">Uncharacterized protein</fullName>
    </submittedName>
</protein>
<proteinExistence type="predicted"/>
<sequence>RLASAEARQALQFDLERFAVHPKQHRRDLVGPETIDIADEAQGDVIIFGIDPACAGKATTQAGEGLADIGRNFQTSEQTRHRYNPRCLARVLGARTLQDILHDDVHTFRGRVHAVGLIDLRIGRNAIEEERIERHAEGFRQIRIDRIELRRI</sequence>
<feature type="non-terminal residue" evidence="1">
    <location>
        <position position="152"/>
    </location>
</feature>
<dbReference type="Proteomes" id="UP000287033">
    <property type="component" value="Unassembled WGS sequence"/>
</dbReference>
<dbReference type="EMBL" id="BEZZ01219497">
    <property type="protein sequence ID" value="GCC47412.1"/>
    <property type="molecule type" value="Genomic_DNA"/>
</dbReference>
<evidence type="ECO:0000313" key="1">
    <source>
        <dbReference type="EMBL" id="GCC47412.1"/>
    </source>
</evidence>
<dbReference type="AlphaFoldDB" id="A0A401TXP1"/>
<name>A0A401TXP1_CHIPU</name>
<keyword evidence="2" id="KW-1185">Reference proteome</keyword>
<feature type="non-terminal residue" evidence="1">
    <location>
        <position position="1"/>
    </location>
</feature>
<evidence type="ECO:0000313" key="2">
    <source>
        <dbReference type="Proteomes" id="UP000287033"/>
    </source>
</evidence>
<comment type="caution">
    <text evidence="1">The sequence shown here is derived from an EMBL/GenBank/DDBJ whole genome shotgun (WGS) entry which is preliminary data.</text>
</comment>
<accession>A0A401TXP1</accession>